<evidence type="ECO:0000313" key="2">
    <source>
        <dbReference type="Proteomes" id="UP001596380"/>
    </source>
</evidence>
<name>A0ABW2CHE0_9ACTN</name>
<reference evidence="2" key="1">
    <citation type="journal article" date="2019" name="Int. J. Syst. Evol. Microbiol.">
        <title>The Global Catalogue of Microorganisms (GCM) 10K type strain sequencing project: providing services to taxonomists for standard genome sequencing and annotation.</title>
        <authorList>
            <consortium name="The Broad Institute Genomics Platform"/>
            <consortium name="The Broad Institute Genome Sequencing Center for Infectious Disease"/>
            <person name="Wu L."/>
            <person name="Ma J."/>
        </authorList>
    </citation>
    <scope>NUCLEOTIDE SEQUENCE [LARGE SCALE GENOMIC DNA]</scope>
    <source>
        <strain evidence="2">JCM 3369</strain>
    </source>
</reference>
<comment type="caution">
    <text evidence="1">The sequence shown here is derived from an EMBL/GenBank/DDBJ whole genome shotgun (WGS) entry which is preliminary data.</text>
</comment>
<gene>
    <name evidence="1" type="ORF">ACFQKB_15680</name>
</gene>
<dbReference type="RefSeq" id="WP_160819310.1">
    <property type="nucleotide sequence ID" value="NZ_JBHSXE010000001.1"/>
</dbReference>
<organism evidence="1 2">
    <name type="scientific">Actinomadura yumaensis</name>
    <dbReference type="NCBI Taxonomy" id="111807"/>
    <lineage>
        <taxon>Bacteria</taxon>
        <taxon>Bacillati</taxon>
        <taxon>Actinomycetota</taxon>
        <taxon>Actinomycetes</taxon>
        <taxon>Streptosporangiales</taxon>
        <taxon>Thermomonosporaceae</taxon>
        <taxon>Actinomadura</taxon>
    </lineage>
</organism>
<dbReference type="EMBL" id="JBHSXS010000007">
    <property type="protein sequence ID" value="MFC6881208.1"/>
    <property type="molecule type" value="Genomic_DNA"/>
</dbReference>
<dbReference type="Proteomes" id="UP001596380">
    <property type="component" value="Unassembled WGS sequence"/>
</dbReference>
<sequence>MTTRTLSAFCPVPVVLSVDLPAGDIEVITTWSRTVAEVTVTGVQDSGDGLDNLGERVGVDGVEVTGATVAGGRITVTAHVPEGSSVAALTRSAPLSAAGVFAEVDFTSVSGDVTVPVPGACAPRPPRVMCASARWTARR</sequence>
<proteinExistence type="predicted"/>
<accession>A0ABW2CHE0</accession>
<protein>
    <submittedName>
        <fullName evidence="1">Uncharacterized protein</fullName>
    </submittedName>
</protein>
<keyword evidence="2" id="KW-1185">Reference proteome</keyword>
<evidence type="ECO:0000313" key="1">
    <source>
        <dbReference type="EMBL" id="MFC6881208.1"/>
    </source>
</evidence>